<protein>
    <submittedName>
        <fullName evidence="6">Flagellar biosynthesis/type III secretory pathway lipoprotein-like protein</fullName>
    </submittedName>
</protein>
<keyword evidence="6" id="KW-0969">Cilium</keyword>
<dbReference type="GO" id="GO:0016020">
    <property type="term" value="C:membrane"/>
    <property type="evidence" value="ECO:0007669"/>
    <property type="project" value="UniProtKB-SubCell"/>
</dbReference>
<name>D2R525_PIRSD</name>
<evidence type="ECO:0000256" key="3">
    <source>
        <dbReference type="SAM" id="MobiDB-lite"/>
    </source>
</evidence>
<sequence>MDFFNKAAAQLTELVRSMSPGTRLATGLLLIVVVVSIGYLFQYQVTSGDEYLLDGRPFSGAELTNIESAFAQAGLGKSTVDGNRIRIPRGQKEIYLAALAENDALPADFYRYLDEAAASDTPFTSSRSMEMKKWNAKQKELALIISRMKGVEAATVQYDEELKGGLTRSKQKTAMVAVQTAGGALEDAQLKSIRNVIASAYAGLDRRDITVTDMTSGLSYGGGSSTDGSMSEEDSIYAAHKQKYERDWQRKIADQLAMIPGVIVGVNVELSPELSHQSQTIKLDAKPVAVESNEFTKEQSSTSPSPAGRPGAIPNGVGNQPVAVNNTSSANESQTSESRSEVRNVPGHEQTVMKRAPLVPTVVTASIDIPASYFTRIWRERNPQPAGAPPKQPDAAEIAKIETETKGKVQETVRNLLPPVSQGTNPYPHIAVATYTDLPGSPMPEASIAETATAWFGSNWQTLAVLGVGMFALVMLRSMTRPLPLPPAPANASSSLKIADTDADDDEEAASPASALRRRLAGGPNIKDELRDMVKEDPDAAANILRNWIGDAA</sequence>
<keyword evidence="7" id="KW-1185">Reference proteome</keyword>
<reference evidence="6 7" key="1">
    <citation type="journal article" date="2009" name="Stand. Genomic Sci.">
        <title>Complete genome sequence of Pirellula staleyi type strain (ATCC 27377).</title>
        <authorList>
            <person name="Clum A."/>
            <person name="Tindall B.J."/>
            <person name="Sikorski J."/>
            <person name="Ivanova N."/>
            <person name="Mavrommatis K."/>
            <person name="Lucas S."/>
            <person name="Glavina del Rio T."/>
            <person name="Nolan M."/>
            <person name="Chen F."/>
            <person name="Tice H."/>
            <person name="Pitluck S."/>
            <person name="Cheng J.F."/>
            <person name="Chertkov O."/>
            <person name="Brettin T."/>
            <person name="Han C."/>
            <person name="Detter J.C."/>
            <person name="Kuske C."/>
            <person name="Bruce D."/>
            <person name="Goodwin L."/>
            <person name="Ovchinikova G."/>
            <person name="Pati A."/>
            <person name="Mikhailova N."/>
            <person name="Chen A."/>
            <person name="Palaniappan K."/>
            <person name="Land M."/>
            <person name="Hauser L."/>
            <person name="Chang Y.J."/>
            <person name="Jeffries C.D."/>
            <person name="Chain P."/>
            <person name="Rohde M."/>
            <person name="Goker M."/>
            <person name="Bristow J."/>
            <person name="Eisen J.A."/>
            <person name="Markowitz V."/>
            <person name="Hugenholtz P."/>
            <person name="Kyrpides N.C."/>
            <person name="Klenk H.P."/>
            <person name="Lapidus A."/>
        </authorList>
    </citation>
    <scope>NUCLEOTIDE SEQUENCE [LARGE SCALE GENOMIC DNA]</scope>
    <source>
        <strain evidence="7">ATCC 27377 / DSM 6068 / ICPB 4128</strain>
    </source>
</reference>
<keyword evidence="6" id="KW-0449">Lipoprotein</keyword>
<dbReference type="PANTHER" id="PTHR30046:SF0">
    <property type="entry name" value="FLAGELLAR M-RING PROTEIN"/>
    <property type="match status" value="1"/>
</dbReference>
<feature type="region of interest" description="Disordered" evidence="3">
    <location>
        <begin position="486"/>
        <end position="522"/>
    </location>
</feature>
<dbReference type="eggNOG" id="COG1766">
    <property type="taxonomic scope" value="Bacteria"/>
</dbReference>
<keyword evidence="6" id="KW-0282">Flagellum</keyword>
<keyword evidence="4" id="KW-0812">Transmembrane</keyword>
<feature type="domain" description="Flagellar M-ring N-terminal" evidence="5">
    <location>
        <begin position="65"/>
        <end position="215"/>
    </location>
</feature>
<dbReference type="HOGENOM" id="CLU_498454_0_0_0"/>
<accession>D2R525</accession>
<feature type="transmembrane region" description="Helical" evidence="4">
    <location>
        <begin position="21"/>
        <end position="41"/>
    </location>
</feature>
<evidence type="ECO:0000259" key="5">
    <source>
        <dbReference type="Pfam" id="PF01514"/>
    </source>
</evidence>
<evidence type="ECO:0000313" key="6">
    <source>
        <dbReference type="EMBL" id="ADB18987.1"/>
    </source>
</evidence>
<dbReference type="AlphaFoldDB" id="D2R525"/>
<dbReference type="STRING" id="530564.Psta_4340"/>
<dbReference type="Proteomes" id="UP000001887">
    <property type="component" value="Chromosome"/>
</dbReference>
<comment type="subcellular location">
    <subcellularLocation>
        <location evidence="1">Membrane</location>
    </subcellularLocation>
</comment>
<dbReference type="Pfam" id="PF01514">
    <property type="entry name" value="YscJ_FliF"/>
    <property type="match status" value="1"/>
</dbReference>
<feature type="region of interest" description="Disordered" evidence="3">
    <location>
        <begin position="291"/>
        <end position="353"/>
    </location>
</feature>
<keyword evidence="2 4" id="KW-0472">Membrane</keyword>
<keyword evidence="6" id="KW-0966">Cell projection</keyword>
<dbReference type="InterPro" id="IPR006182">
    <property type="entry name" value="FliF_N_dom"/>
</dbReference>
<feature type="compositionally biased region" description="Polar residues" evidence="3">
    <location>
        <begin position="322"/>
        <end position="337"/>
    </location>
</feature>
<dbReference type="PANTHER" id="PTHR30046">
    <property type="entry name" value="FLAGELLAR M-RING PROTEIN"/>
    <property type="match status" value="1"/>
</dbReference>
<dbReference type="Gene3D" id="3.30.300.30">
    <property type="match status" value="1"/>
</dbReference>
<dbReference type="InterPro" id="IPR043427">
    <property type="entry name" value="YscJ/FliF"/>
</dbReference>
<dbReference type="InterPro" id="IPR045851">
    <property type="entry name" value="AMP-bd_C_sf"/>
</dbReference>
<dbReference type="KEGG" id="psl:Psta_4340"/>
<dbReference type="OrthoDB" id="268872at2"/>
<dbReference type="EMBL" id="CP001848">
    <property type="protein sequence ID" value="ADB18987.1"/>
    <property type="molecule type" value="Genomic_DNA"/>
</dbReference>
<evidence type="ECO:0000313" key="7">
    <source>
        <dbReference type="Proteomes" id="UP000001887"/>
    </source>
</evidence>
<organism evidence="6 7">
    <name type="scientific">Pirellula staleyi (strain ATCC 27377 / DSM 6068 / ICPB 4128)</name>
    <name type="common">Pirella staleyi</name>
    <dbReference type="NCBI Taxonomy" id="530564"/>
    <lineage>
        <taxon>Bacteria</taxon>
        <taxon>Pseudomonadati</taxon>
        <taxon>Planctomycetota</taxon>
        <taxon>Planctomycetia</taxon>
        <taxon>Pirellulales</taxon>
        <taxon>Pirellulaceae</taxon>
        <taxon>Pirellula</taxon>
    </lineage>
</organism>
<evidence type="ECO:0000256" key="2">
    <source>
        <dbReference type="ARBA" id="ARBA00023136"/>
    </source>
</evidence>
<evidence type="ECO:0000256" key="4">
    <source>
        <dbReference type="SAM" id="Phobius"/>
    </source>
</evidence>
<keyword evidence="4" id="KW-1133">Transmembrane helix</keyword>
<gene>
    <name evidence="6" type="ordered locus">Psta_4340</name>
</gene>
<evidence type="ECO:0000256" key="1">
    <source>
        <dbReference type="ARBA" id="ARBA00004370"/>
    </source>
</evidence>
<proteinExistence type="predicted"/>